<dbReference type="Proteomes" id="UP001151532">
    <property type="component" value="Chromosome 14"/>
</dbReference>
<keyword evidence="3" id="KW-1185">Reference proteome</keyword>
<proteinExistence type="predicted"/>
<comment type="caution">
    <text evidence="2">The sequence shown here is derived from an EMBL/GenBank/DDBJ whole genome shotgun (WGS) entry which is preliminary data.</text>
</comment>
<gene>
    <name evidence="2" type="ORF">OIU79_019459</name>
</gene>
<name>A0A9Q0SJ61_SALPP</name>
<dbReference type="AlphaFoldDB" id="A0A9Q0SJ61"/>
<evidence type="ECO:0000256" key="1">
    <source>
        <dbReference type="SAM" id="MobiDB-lite"/>
    </source>
</evidence>
<reference evidence="2" key="2">
    <citation type="journal article" date="2023" name="Int. J. Mol. Sci.">
        <title>De Novo Assembly and Annotation of 11 Diverse Shrub Willow (Salix) Genomes Reveals Novel Gene Organization in Sex-Linked Regions.</title>
        <authorList>
            <person name="Hyden B."/>
            <person name="Feng K."/>
            <person name="Yates T.B."/>
            <person name="Jawdy S."/>
            <person name="Cereghino C."/>
            <person name="Smart L.B."/>
            <person name="Muchero W."/>
        </authorList>
    </citation>
    <scope>NUCLEOTIDE SEQUENCE</scope>
    <source>
        <tissue evidence="2">Shoot tip</tissue>
    </source>
</reference>
<reference evidence="2" key="1">
    <citation type="submission" date="2022-11" db="EMBL/GenBank/DDBJ databases">
        <authorList>
            <person name="Hyden B.L."/>
            <person name="Feng K."/>
            <person name="Yates T."/>
            <person name="Jawdy S."/>
            <person name="Smart L.B."/>
            <person name="Muchero W."/>
        </authorList>
    </citation>
    <scope>NUCLEOTIDE SEQUENCE</scope>
    <source>
        <tissue evidence="2">Shoot tip</tissue>
    </source>
</reference>
<feature type="region of interest" description="Disordered" evidence="1">
    <location>
        <begin position="24"/>
        <end position="44"/>
    </location>
</feature>
<accession>A0A9Q0SJ61</accession>
<sequence>MADVISQTTALFSFLLRDQHYKAGSMDPRRSHRTQFKSRNSPPSGIQQYHYRIKYSVTVLEQKSRLAIQNSKKARVWGETFLEEMVDFSRRKVDLDSESLSSLLLLIFHRWFETREPSPPYRISRDSKCKAKEDS</sequence>
<protein>
    <submittedName>
        <fullName evidence="2">Uncharacterized protein</fullName>
    </submittedName>
</protein>
<evidence type="ECO:0000313" key="3">
    <source>
        <dbReference type="Proteomes" id="UP001151532"/>
    </source>
</evidence>
<organism evidence="2 3">
    <name type="scientific">Salix purpurea</name>
    <name type="common">Purple osier willow</name>
    <dbReference type="NCBI Taxonomy" id="77065"/>
    <lineage>
        <taxon>Eukaryota</taxon>
        <taxon>Viridiplantae</taxon>
        <taxon>Streptophyta</taxon>
        <taxon>Embryophyta</taxon>
        <taxon>Tracheophyta</taxon>
        <taxon>Spermatophyta</taxon>
        <taxon>Magnoliopsida</taxon>
        <taxon>eudicotyledons</taxon>
        <taxon>Gunneridae</taxon>
        <taxon>Pentapetalae</taxon>
        <taxon>rosids</taxon>
        <taxon>fabids</taxon>
        <taxon>Malpighiales</taxon>
        <taxon>Salicaceae</taxon>
        <taxon>Saliceae</taxon>
        <taxon>Salix</taxon>
    </lineage>
</organism>
<evidence type="ECO:0000313" key="2">
    <source>
        <dbReference type="EMBL" id="KAJ6679729.1"/>
    </source>
</evidence>
<dbReference type="EMBL" id="JAPFFK010000020">
    <property type="protein sequence ID" value="KAJ6679729.1"/>
    <property type="molecule type" value="Genomic_DNA"/>
</dbReference>